<reference evidence="2" key="2">
    <citation type="journal article" date="2015" name="Fish Shellfish Immunol.">
        <title>Early steps in the European eel (Anguilla anguilla)-Vibrio vulnificus interaction in the gills: Role of the RtxA13 toxin.</title>
        <authorList>
            <person name="Callol A."/>
            <person name="Pajuelo D."/>
            <person name="Ebbesson L."/>
            <person name="Teles M."/>
            <person name="MacKenzie S."/>
            <person name="Amaro C."/>
        </authorList>
    </citation>
    <scope>NUCLEOTIDE SEQUENCE</scope>
</reference>
<dbReference type="EMBL" id="GBXM01094751">
    <property type="protein sequence ID" value="JAH13826.1"/>
    <property type="molecule type" value="Transcribed_RNA"/>
</dbReference>
<keyword evidence="1" id="KW-0812">Transmembrane</keyword>
<proteinExistence type="predicted"/>
<name>A0A0E9QAD8_ANGAN</name>
<organism evidence="2">
    <name type="scientific">Anguilla anguilla</name>
    <name type="common">European freshwater eel</name>
    <name type="synonym">Muraena anguilla</name>
    <dbReference type="NCBI Taxonomy" id="7936"/>
    <lineage>
        <taxon>Eukaryota</taxon>
        <taxon>Metazoa</taxon>
        <taxon>Chordata</taxon>
        <taxon>Craniata</taxon>
        <taxon>Vertebrata</taxon>
        <taxon>Euteleostomi</taxon>
        <taxon>Actinopterygii</taxon>
        <taxon>Neopterygii</taxon>
        <taxon>Teleostei</taxon>
        <taxon>Anguilliformes</taxon>
        <taxon>Anguillidae</taxon>
        <taxon>Anguilla</taxon>
    </lineage>
</organism>
<dbReference type="AlphaFoldDB" id="A0A0E9QAD8"/>
<accession>A0A0E9QAD8</accession>
<evidence type="ECO:0000313" key="2">
    <source>
        <dbReference type="EMBL" id="JAH13826.1"/>
    </source>
</evidence>
<reference evidence="2" key="1">
    <citation type="submission" date="2014-11" db="EMBL/GenBank/DDBJ databases">
        <authorList>
            <person name="Amaro Gonzalez C."/>
        </authorList>
    </citation>
    <scope>NUCLEOTIDE SEQUENCE</scope>
</reference>
<feature type="transmembrane region" description="Helical" evidence="1">
    <location>
        <begin position="6"/>
        <end position="22"/>
    </location>
</feature>
<keyword evidence="1" id="KW-0472">Membrane</keyword>
<keyword evidence="1" id="KW-1133">Transmembrane helix</keyword>
<protein>
    <submittedName>
        <fullName evidence="2">Uncharacterized protein</fullName>
    </submittedName>
</protein>
<evidence type="ECO:0000256" key="1">
    <source>
        <dbReference type="SAM" id="Phobius"/>
    </source>
</evidence>
<sequence>MFSFYFIFFASVTCVMGIRLYTKLNSQL</sequence>